<gene>
    <name evidence="2" type="ORF">ISM_05400</name>
</gene>
<protein>
    <submittedName>
        <fullName evidence="2">Uncharacterized protein</fullName>
    </submittedName>
</protein>
<dbReference type="STRING" id="89187.ISM_05400"/>
<dbReference type="EMBL" id="AALY01000001">
    <property type="protein sequence ID" value="EAP77703.1"/>
    <property type="molecule type" value="Genomic_DNA"/>
</dbReference>
<proteinExistence type="predicted"/>
<accession>A3SK22</accession>
<dbReference type="Proteomes" id="UP000005954">
    <property type="component" value="Unassembled WGS sequence"/>
</dbReference>
<name>A3SK22_ROSNI</name>
<evidence type="ECO:0000313" key="2">
    <source>
        <dbReference type="EMBL" id="EAP77703.1"/>
    </source>
</evidence>
<comment type="caution">
    <text evidence="2">The sequence shown here is derived from an EMBL/GenBank/DDBJ whole genome shotgun (WGS) entry which is preliminary data.</text>
</comment>
<evidence type="ECO:0000256" key="1">
    <source>
        <dbReference type="SAM" id="MobiDB-lite"/>
    </source>
</evidence>
<sequence>MPNFRLKNPHVQRPAPRSDHPRTKGKRGAPKDAPPNSRKKNERLAAVVHAELDRVRRVFVKLDLFHLQSDIAVDLVFGEHVTGEQIVVIGLQLFHGFAQAATDGGDAFELFGRQVVEVLVHGFAGVDLGLDTVEAGHQQRGKGEVGVRRRIGEAGLDAFCLGALGPWDPDAARPVAGRIGAQNGGFETGDQTLVAVGRRVGEGVERLGVLEDTADEIQRLLAQVGIFVASKERLAVFPDRHVHMHAGAVVAGDRLGHEGCRLAIGVGHVVDHVFVFLQLVGLFGQAVEDQAKLVLARGHFVVMLVDLHAQTFHRREHFRTDVLRVVDRVHREVAALDAGTMAHVAHLVFGVRVPGSVLGVDLIGDLVDRVREAHVVEEEKLRLGAHVGHVADARGLEIGFGLFGGAARVALIGFAGVGLDHRAMHAEGFLGIEGIDIGAVGVDHQLHVGGFDAFPASDRRAVEHKAFLEEVFVHLVGHQRHVLKLAARVGETNVDIFDVLVLDHLEQVSCAHNKISSG</sequence>
<dbReference type="eggNOG" id="ENOG502ZAAY">
    <property type="taxonomic scope" value="Bacteria"/>
</dbReference>
<keyword evidence="3" id="KW-1185">Reference proteome</keyword>
<evidence type="ECO:0000313" key="3">
    <source>
        <dbReference type="Proteomes" id="UP000005954"/>
    </source>
</evidence>
<feature type="region of interest" description="Disordered" evidence="1">
    <location>
        <begin position="1"/>
        <end position="41"/>
    </location>
</feature>
<reference evidence="2 3" key="1">
    <citation type="submission" date="2005-12" db="EMBL/GenBank/DDBJ databases">
        <authorList>
            <person name="Moran M.A."/>
            <person name="Ferriera S."/>
            <person name="Johnson J."/>
            <person name="Kravitz S."/>
            <person name="Halpern A."/>
            <person name="Remington K."/>
            <person name="Beeson K."/>
            <person name="Tran B."/>
            <person name="Rogers Y.-H."/>
            <person name="Friedman R."/>
            <person name="Venter J.C."/>
        </authorList>
    </citation>
    <scope>NUCLEOTIDE SEQUENCE [LARGE SCALE GENOMIC DNA]</scope>
    <source>
        <strain evidence="3">ATCC BAA-591 / DSM 15170 / ISM</strain>
    </source>
</reference>
<dbReference type="AlphaFoldDB" id="A3SK22"/>
<organism evidence="2 3">
    <name type="scientific">Roseovarius nubinhibens (strain ATCC BAA-591 / DSM 15170 / ISM)</name>
    <dbReference type="NCBI Taxonomy" id="89187"/>
    <lineage>
        <taxon>Bacteria</taxon>
        <taxon>Pseudomonadati</taxon>
        <taxon>Pseudomonadota</taxon>
        <taxon>Alphaproteobacteria</taxon>
        <taxon>Rhodobacterales</taxon>
        <taxon>Roseobacteraceae</taxon>
        <taxon>Roseovarius</taxon>
    </lineage>
</organism>
<dbReference type="HOGENOM" id="CLU_529666_0_0_5"/>